<dbReference type="Proteomes" id="UP000298133">
    <property type="component" value="Unassembled WGS sequence"/>
</dbReference>
<evidence type="ECO:0000313" key="4">
    <source>
        <dbReference type="Proteomes" id="UP000298133"/>
    </source>
</evidence>
<organism evidence="3 4">
    <name type="scientific">Gammaproteobacteria bacterium LSUCC0057</name>
    <dbReference type="NCBI Taxonomy" id="2559237"/>
    <lineage>
        <taxon>Bacteria</taxon>
        <taxon>Pseudomonadati</taxon>
        <taxon>Pseudomonadota</taxon>
        <taxon>Gammaproteobacteria</taxon>
        <taxon>Cellvibrionales</taxon>
        <taxon>Porticoccaceae</taxon>
        <taxon>SAR92 clade</taxon>
    </lineage>
</organism>
<dbReference type="OrthoDB" id="264572at2"/>
<dbReference type="GO" id="GO:0008474">
    <property type="term" value="F:palmitoyl-(protein) hydrolase activity"/>
    <property type="evidence" value="ECO:0007669"/>
    <property type="project" value="TreeGrafter"/>
</dbReference>
<evidence type="ECO:0000256" key="1">
    <source>
        <dbReference type="ARBA" id="ARBA00022801"/>
    </source>
</evidence>
<comment type="caution">
    <text evidence="3">The sequence shown here is derived from an EMBL/GenBank/DDBJ whole genome shotgun (WGS) entry which is preliminary data.</text>
</comment>
<evidence type="ECO:0000313" key="3">
    <source>
        <dbReference type="EMBL" id="TFH67618.1"/>
    </source>
</evidence>
<dbReference type="AlphaFoldDB" id="A0A4Y8UGS2"/>
<reference evidence="3 4" key="1">
    <citation type="submission" date="2019-03" db="EMBL/GenBank/DDBJ databases">
        <title>Draft genome of Gammaproteobacteria bacterium LSUCC0057, a member of the SAR92 clade.</title>
        <authorList>
            <person name="Lanclos V.C."/>
            <person name="Doiron C."/>
            <person name="Henson M.W."/>
            <person name="Thrash J.C."/>
        </authorList>
    </citation>
    <scope>NUCLEOTIDE SEQUENCE [LARGE SCALE GENOMIC DNA]</scope>
    <source>
        <strain evidence="3 4">LSUCC0057</strain>
    </source>
</reference>
<sequence>MNGDKALAIEALCAAQGRQFTRFDYMAHGQSGGDFAEGTISQWRDDTLQVLDQVTTGPQLIVGSSMGGWIMLLTALARPERIHSLLGLAAAPDFTKRFVEQELTAEQAALLQSQGYFDVPNCYDDSGFYRMYNKLVEDGTRHNTLLEQPIAIDVPVRLLHAVDDEDVPWRVGGAIIEQLSSRDCQLQLLKTGGHRLSDPASLALISATINTLLEQPH</sequence>
<dbReference type="InterPro" id="IPR052382">
    <property type="entry name" value="ABHD10_acyl-thioesterase"/>
</dbReference>
<evidence type="ECO:0000259" key="2">
    <source>
        <dbReference type="Pfam" id="PF12146"/>
    </source>
</evidence>
<keyword evidence="1 3" id="KW-0378">Hydrolase</keyword>
<dbReference type="EMBL" id="SPIA01000003">
    <property type="protein sequence ID" value="TFH67618.1"/>
    <property type="molecule type" value="Genomic_DNA"/>
</dbReference>
<dbReference type="GO" id="GO:0004553">
    <property type="term" value="F:hydrolase activity, hydrolyzing O-glycosyl compounds"/>
    <property type="evidence" value="ECO:0007669"/>
    <property type="project" value="TreeGrafter"/>
</dbReference>
<dbReference type="InterPro" id="IPR022742">
    <property type="entry name" value="Hydrolase_4"/>
</dbReference>
<protein>
    <submittedName>
        <fullName evidence="3">Alpha/beta fold hydrolase</fullName>
    </submittedName>
</protein>
<name>A0A4Y8UGS2_9GAMM</name>
<dbReference type="SUPFAM" id="SSF53474">
    <property type="entry name" value="alpha/beta-Hydrolases"/>
    <property type="match status" value="1"/>
</dbReference>
<feature type="domain" description="Serine aminopeptidase S33" evidence="2">
    <location>
        <begin position="14"/>
        <end position="97"/>
    </location>
</feature>
<dbReference type="Pfam" id="PF12146">
    <property type="entry name" value="Hydrolase_4"/>
    <property type="match status" value="1"/>
</dbReference>
<dbReference type="PANTHER" id="PTHR16138">
    <property type="entry name" value="MYCOPHENOLIC ACID ACYL-GLUCURONIDE ESTERASE, MITOCHONDRIAL"/>
    <property type="match status" value="1"/>
</dbReference>
<dbReference type="Gene3D" id="3.40.50.1820">
    <property type="entry name" value="alpha/beta hydrolase"/>
    <property type="match status" value="1"/>
</dbReference>
<dbReference type="InterPro" id="IPR029058">
    <property type="entry name" value="AB_hydrolase_fold"/>
</dbReference>
<dbReference type="PANTHER" id="PTHR16138:SF7">
    <property type="entry name" value="PALMITOYL-PROTEIN THIOESTERASE ABHD10, MITOCHONDRIAL"/>
    <property type="match status" value="1"/>
</dbReference>
<accession>A0A4Y8UGS2</accession>
<keyword evidence="4" id="KW-1185">Reference proteome</keyword>
<gene>
    <name evidence="3" type="ORF">E3W66_08890</name>
</gene>
<proteinExistence type="predicted"/>